<evidence type="ECO:0000313" key="4">
    <source>
        <dbReference type="EMBL" id="GAA3748990.1"/>
    </source>
</evidence>
<sequence length="144" mass="15833">MTDGIGNIVDRTDPTTESFWASARKGKLLIQRCRTCSRYQFYPRPFCLVCESDEIDEVPASGLGTVYSRTTVHLDAAPELDLRPPYLVAIVELDEGPRLLSNLTSDACRIGTRVQVSWRSRGEQPPVPVFGPLPGAPEAGQRAS</sequence>
<reference evidence="5" key="1">
    <citation type="journal article" date="2019" name="Int. J. Syst. Evol. Microbiol.">
        <title>The Global Catalogue of Microorganisms (GCM) 10K type strain sequencing project: providing services to taxonomists for standard genome sequencing and annotation.</title>
        <authorList>
            <consortium name="The Broad Institute Genomics Platform"/>
            <consortium name="The Broad Institute Genome Sequencing Center for Infectious Disease"/>
            <person name="Wu L."/>
            <person name="Ma J."/>
        </authorList>
    </citation>
    <scope>NUCLEOTIDE SEQUENCE [LARGE SCALE GENOMIC DNA]</scope>
    <source>
        <strain evidence="5">JCM 16949</strain>
    </source>
</reference>
<feature type="region of interest" description="Disordered" evidence="1">
    <location>
        <begin position="122"/>
        <end position="144"/>
    </location>
</feature>
<dbReference type="Pfam" id="PF01796">
    <property type="entry name" value="OB_ChsH2_C"/>
    <property type="match status" value="1"/>
</dbReference>
<dbReference type="RefSeq" id="WP_344757384.1">
    <property type="nucleotide sequence ID" value="NZ_BAABAE010000004.1"/>
</dbReference>
<dbReference type="InterPro" id="IPR022002">
    <property type="entry name" value="ChsH2_Znr"/>
</dbReference>
<dbReference type="InterPro" id="IPR002878">
    <property type="entry name" value="ChsH2_C"/>
</dbReference>
<gene>
    <name evidence="4" type="ORF">GCM10022239_25430</name>
</gene>
<dbReference type="SUPFAM" id="SSF50249">
    <property type="entry name" value="Nucleic acid-binding proteins"/>
    <property type="match status" value="1"/>
</dbReference>
<dbReference type="Gene3D" id="6.10.30.10">
    <property type="match status" value="1"/>
</dbReference>
<feature type="domain" description="ChsH2 rubredoxin-like zinc ribbon" evidence="3">
    <location>
        <begin position="20"/>
        <end position="55"/>
    </location>
</feature>
<keyword evidence="5" id="KW-1185">Reference proteome</keyword>
<dbReference type="PANTHER" id="PTHR34075">
    <property type="entry name" value="BLR3430 PROTEIN"/>
    <property type="match status" value="1"/>
</dbReference>
<dbReference type="Proteomes" id="UP001501004">
    <property type="component" value="Unassembled WGS sequence"/>
</dbReference>
<feature type="compositionally biased region" description="Pro residues" evidence="1">
    <location>
        <begin position="125"/>
        <end position="135"/>
    </location>
</feature>
<proteinExistence type="predicted"/>
<dbReference type="Pfam" id="PF12172">
    <property type="entry name" value="zf-ChsH2"/>
    <property type="match status" value="1"/>
</dbReference>
<name>A0ABP7FW84_9MICO</name>
<evidence type="ECO:0000259" key="2">
    <source>
        <dbReference type="Pfam" id="PF01796"/>
    </source>
</evidence>
<evidence type="ECO:0000259" key="3">
    <source>
        <dbReference type="Pfam" id="PF12172"/>
    </source>
</evidence>
<comment type="caution">
    <text evidence="4">The sequence shown here is derived from an EMBL/GenBank/DDBJ whole genome shotgun (WGS) entry which is preliminary data.</text>
</comment>
<evidence type="ECO:0000256" key="1">
    <source>
        <dbReference type="SAM" id="MobiDB-lite"/>
    </source>
</evidence>
<dbReference type="EMBL" id="BAABAE010000004">
    <property type="protein sequence ID" value="GAA3748990.1"/>
    <property type="molecule type" value="Genomic_DNA"/>
</dbReference>
<evidence type="ECO:0000313" key="5">
    <source>
        <dbReference type="Proteomes" id="UP001501004"/>
    </source>
</evidence>
<dbReference type="InterPro" id="IPR012340">
    <property type="entry name" value="NA-bd_OB-fold"/>
</dbReference>
<dbReference type="PANTHER" id="PTHR34075:SF5">
    <property type="entry name" value="BLR3430 PROTEIN"/>
    <property type="match status" value="1"/>
</dbReference>
<organism evidence="4 5">
    <name type="scientific">Leifsonella bigeumensis</name>
    <dbReference type="NCBI Taxonomy" id="433643"/>
    <lineage>
        <taxon>Bacteria</taxon>
        <taxon>Bacillati</taxon>
        <taxon>Actinomycetota</taxon>
        <taxon>Actinomycetes</taxon>
        <taxon>Micrococcales</taxon>
        <taxon>Microbacteriaceae</taxon>
        <taxon>Leifsonella</taxon>
    </lineage>
</organism>
<feature type="domain" description="ChsH2 C-terminal OB-fold" evidence="2">
    <location>
        <begin position="57"/>
        <end position="119"/>
    </location>
</feature>
<protein>
    <submittedName>
        <fullName evidence="4">OB-fold domain-containing protein</fullName>
    </submittedName>
</protein>
<dbReference type="InterPro" id="IPR052513">
    <property type="entry name" value="Thioester_dehydratase-like"/>
</dbReference>
<accession>A0ABP7FW84</accession>